<dbReference type="EMBL" id="BTRK01000003">
    <property type="protein sequence ID" value="GMR43751.1"/>
    <property type="molecule type" value="Genomic_DNA"/>
</dbReference>
<sequence>LRFEKTDETSIRLLMFGLIESIHLTLNHLTEGRTEAYATALATIDYWKRKNSEFSNNSTDPLVSLFSRAFESMVGIVRNVERCHMLRSLGSLELERSHCLQFED</sequence>
<dbReference type="AlphaFoldDB" id="A0AAN4ZRJ3"/>
<keyword evidence="2" id="KW-1185">Reference proteome</keyword>
<evidence type="ECO:0000313" key="2">
    <source>
        <dbReference type="Proteomes" id="UP001328107"/>
    </source>
</evidence>
<evidence type="ECO:0000313" key="1">
    <source>
        <dbReference type="EMBL" id="GMR43751.1"/>
    </source>
</evidence>
<name>A0AAN4ZRJ3_9BILA</name>
<accession>A0AAN4ZRJ3</accession>
<proteinExistence type="predicted"/>
<gene>
    <name evidence="1" type="ORF">PMAYCL1PPCAC_13946</name>
</gene>
<feature type="non-terminal residue" evidence="1">
    <location>
        <position position="1"/>
    </location>
</feature>
<protein>
    <submittedName>
        <fullName evidence="1">Uncharacterized protein</fullName>
    </submittedName>
</protein>
<comment type="caution">
    <text evidence="1">The sequence shown here is derived from an EMBL/GenBank/DDBJ whole genome shotgun (WGS) entry which is preliminary data.</text>
</comment>
<reference evidence="2" key="1">
    <citation type="submission" date="2022-10" db="EMBL/GenBank/DDBJ databases">
        <title>Genome assembly of Pristionchus species.</title>
        <authorList>
            <person name="Yoshida K."/>
            <person name="Sommer R.J."/>
        </authorList>
    </citation>
    <scope>NUCLEOTIDE SEQUENCE [LARGE SCALE GENOMIC DNA]</scope>
    <source>
        <strain evidence="2">RS5460</strain>
    </source>
</reference>
<organism evidence="1 2">
    <name type="scientific">Pristionchus mayeri</name>
    <dbReference type="NCBI Taxonomy" id="1317129"/>
    <lineage>
        <taxon>Eukaryota</taxon>
        <taxon>Metazoa</taxon>
        <taxon>Ecdysozoa</taxon>
        <taxon>Nematoda</taxon>
        <taxon>Chromadorea</taxon>
        <taxon>Rhabditida</taxon>
        <taxon>Rhabditina</taxon>
        <taxon>Diplogasteromorpha</taxon>
        <taxon>Diplogasteroidea</taxon>
        <taxon>Neodiplogasteridae</taxon>
        <taxon>Pristionchus</taxon>
    </lineage>
</organism>
<dbReference type="Proteomes" id="UP001328107">
    <property type="component" value="Unassembled WGS sequence"/>
</dbReference>
<feature type="non-terminal residue" evidence="1">
    <location>
        <position position="104"/>
    </location>
</feature>